<keyword evidence="3" id="KW-0731">Sigma factor</keyword>
<keyword evidence="4" id="KW-0238">DNA-binding</keyword>
<keyword evidence="2" id="KW-0805">Transcription regulation</keyword>
<dbReference type="Pfam" id="PF04542">
    <property type="entry name" value="Sigma70_r2"/>
    <property type="match status" value="1"/>
</dbReference>
<dbReference type="InterPro" id="IPR014284">
    <property type="entry name" value="RNA_pol_sigma-70_dom"/>
</dbReference>
<dbReference type="InterPro" id="IPR013325">
    <property type="entry name" value="RNA_pol_sigma_r2"/>
</dbReference>
<comment type="similarity">
    <text evidence="1">Belongs to the sigma-70 factor family. ECF subfamily.</text>
</comment>
<comment type="caution">
    <text evidence="8">The sequence shown here is derived from an EMBL/GenBank/DDBJ whole genome shotgun (WGS) entry which is preliminary data.</text>
</comment>
<dbReference type="InterPro" id="IPR036388">
    <property type="entry name" value="WH-like_DNA-bd_sf"/>
</dbReference>
<evidence type="ECO:0000256" key="6">
    <source>
        <dbReference type="SAM" id="MobiDB-lite"/>
    </source>
</evidence>
<dbReference type="RefSeq" id="WP_188724660.1">
    <property type="nucleotide sequence ID" value="NZ_BMJD01000003.1"/>
</dbReference>
<dbReference type="Gene3D" id="1.10.10.10">
    <property type="entry name" value="Winged helix-like DNA-binding domain superfamily/Winged helix DNA-binding domain"/>
    <property type="match status" value="1"/>
</dbReference>
<dbReference type="EMBL" id="BMJD01000003">
    <property type="protein sequence ID" value="GGB32140.1"/>
    <property type="molecule type" value="Genomic_DNA"/>
</dbReference>
<dbReference type="Gene3D" id="1.10.1740.10">
    <property type="match status" value="1"/>
</dbReference>
<keyword evidence="9" id="KW-1185">Reference proteome</keyword>
<dbReference type="GO" id="GO:0006352">
    <property type="term" value="P:DNA-templated transcription initiation"/>
    <property type="evidence" value="ECO:0007669"/>
    <property type="project" value="InterPro"/>
</dbReference>
<dbReference type="GO" id="GO:0016987">
    <property type="term" value="F:sigma factor activity"/>
    <property type="evidence" value="ECO:0007669"/>
    <property type="project" value="UniProtKB-KW"/>
</dbReference>
<dbReference type="NCBIfam" id="TIGR02937">
    <property type="entry name" value="sigma70-ECF"/>
    <property type="match status" value="1"/>
</dbReference>
<dbReference type="InterPro" id="IPR039425">
    <property type="entry name" value="RNA_pol_sigma-70-like"/>
</dbReference>
<proteinExistence type="inferred from homology"/>
<feature type="domain" description="RNA polymerase sigma-70 region 2" evidence="7">
    <location>
        <begin position="43"/>
        <end position="109"/>
    </location>
</feature>
<evidence type="ECO:0000259" key="7">
    <source>
        <dbReference type="Pfam" id="PF04542"/>
    </source>
</evidence>
<dbReference type="SUPFAM" id="SSF88659">
    <property type="entry name" value="Sigma3 and sigma4 domains of RNA polymerase sigma factors"/>
    <property type="match status" value="1"/>
</dbReference>
<evidence type="ECO:0000256" key="1">
    <source>
        <dbReference type="ARBA" id="ARBA00010641"/>
    </source>
</evidence>
<organism evidence="8 9">
    <name type="scientific">Lentibacillus populi</name>
    <dbReference type="NCBI Taxonomy" id="1827502"/>
    <lineage>
        <taxon>Bacteria</taxon>
        <taxon>Bacillati</taxon>
        <taxon>Bacillota</taxon>
        <taxon>Bacilli</taxon>
        <taxon>Bacillales</taxon>
        <taxon>Bacillaceae</taxon>
        <taxon>Lentibacillus</taxon>
    </lineage>
</organism>
<evidence type="ECO:0000256" key="4">
    <source>
        <dbReference type="ARBA" id="ARBA00023125"/>
    </source>
</evidence>
<reference evidence="8" key="1">
    <citation type="journal article" date="2014" name="Int. J. Syst. Evol. Microbiol.">
        <title>Complete genome sequence of Corynebacterium casei LMG S-19264T (=DSM 44701T), isolated from a smear-ripened cheese.</title>
        <authorList>
            <consortium name="US DOE Joint Genome Institute (JGI-PGF)"/>
            <person name="Walter F."/>
            <person name="Albersmeier A."/>
            <person name="Kalinowski J."/>
            <person name="Ruckert C."/>
        </authorList>
    </citation>
    <scope>NUCLEOTIDE SEQUENCE</scope>
    <source>
        <strain evidence="8">CGMCC 1.15454</strain>
    </source>
</reference>
<dbReference type="GO" id="GO:0003677">
    <property type="term" value="F:DNA binding"/>
    <property type="evidence" value="ECO:0007669"/>
    <property type="project" value="UniProtKB-KW"/>
</dbReference>
<sequence length="212" mass="25810">MRNEEKGNEEKSCNEQRHEERNHIKRGHKENGNEQKASFEEIFRQNERRIHYHIHKLHIQDPHNEFYVEGLYAMWCAYKKYRPDQGVMSTYFNFTIRNRLIDMLRKKNRENQHQETFIQNEKQKMDNGNRDCRTNLPIPDMNGIELQDDMLWEKVRAMLTDNQWKWVKYHIIEGMPLKQIAEQEGVTVDAVKSWRKTAKKRLERVGIRELLE</sequence>
<keyword evidence="5" id="KW-0804">Transcription</keyword>
<gene>
    <name evidence="8" type="ORF">GCM10011409_06900</name>
</gene>
<evidence type="ECO:0000256" key="5">
    <source>
        <dbReference type="ARBA" id="ARBA00023163"/>
    </source>
</evidence>
<feature type="region of interest" description="Disordered" evidence="6">
    <location>
        <begin position="1"/>
        <end position="37"/>
    </location>
</feature>
<evidence type="ECO:0000256" key="2">
    <source>
        <dbReference type="ARBA" id="ARBA00023015"/>
    </source>
</evidence>
<evidence type="ECO:0000256" key="3">
    <source>
        <dbReference type="ARBA" id="ARBA00023082"/>
    </source>
</evidence>
<dbReference type="Proteomes" id="UP000621492">
    <property type="component" value="Unassembled WGS sequence"/>
</dbReference>
<reference evidence="8" key="2">
    <citation type="submission" date="2020-09" db="EMBL/GenBank/DDBJ databases">
        <authorList>
            <person name="Sun Q."/>
            <person name="Zhou Y."/>
        </authorList>
    </citation>
    <scope>NUCLEOTIDE SEQUENCE</scope>
    <source>
        <strain evidence="8">CGMCC 1.15454</strain>
    </source>
</reference>
<evidence type="ECO:0000313" key="9">
    <source>
        <dbReference type="Proteomes" id="UP000621492"/>
    </source>
</evidence>
<dbReference type="InterPro" id="IPR013324">
    <property type="entry name" value="RNA_pol_sigma_r3/r4-like"/>
</dbReference>
<feature type="compositionally biased region" description="Basic and acidic residues" evidence="6">
    <location>
        <begin position="1"/>
        <end position="22"/>
    </location>
</feature>
<evidence type="ECO:0000313" key="8">
    <source>
        <dbReference type="EMBL" id="GGB32140.1"/>
    </source>
</evidence>
<dbReference type="InterPro" id="IPR007627">
    <property type="entry name" value="RNA_pol_sigma70_r2"/>
</dbReference>
<accession>A0A9W5X430</accession>
<name>A0A9W5X430_9BACI</name>
<protein>
    <recommendedName>
        <fullName evidence="7">RNA polymerase sigma-70 region 2 domain-containing protein</fullName>
    </recommendedName>
</protein>
<dbReference type="SUPFAM" id="SSF88946">
    <property type="entry name" value="Sigma2 domain of RNA polymerase sigma factors"/>
    <property type="match status" value="1"/>
</dbReference>
<dbReference type="PANTHER" id="PTHR43133:SF8">
    <property type="entry name" value="RNA POLYMERASE SIGMA FACTOR HI_1459-RELATED"/>
    <property type="match status" value="1"/>
</dbReference>
<dbReference type="AlphaFoldDB" id="A0A9W5X430"/>
<dbReference type="PANTHER" id="PTHR43133">
    <property type="entry name" value="RNA POLYMERASE ECF-TYPE SIGMA FACTO"/>
    <property type="match status" value="1"/>
</dbReference>